<dbReference type="AlphaFoldDB" id="A0A2X2SI32"/>
<organism evidence="1 2">
    <name type="scientific">Capnocytophaga ochracea</name>
    <dbReference type="NCBI Taxonomy" id="1018"/>
    <lineage>
        <taxon>Bacteria</taxon>
        <taxon>Pseudomonadati</taxon>
        <taxon>Bacteroidota</taxon>
        <taxon>Flavobacteriia</taxon>
        <taxon>Flavobacteriales</taxon>
        <taxon>Flavobacteriaceae</taxon>
        <taxon>Capnocytophaga</taxon>
    </lineage>
</organism>
<proteinExistence type="predicted"/>
<reference evidence="1 2" key="1">
    <citation type="submission" date="2018-06" db="EMBL/GenBank/DDBJ databases">
        <authorList>
            <consortium name="Pathogen Informatics"/>
            <person name="Doyle S."/>
        </authorList>
    </citation>
    <scope>NUCLEOTIDE SEQUENCE [LARGE SCALE GENOMIC DNA]</scope>
    <source>
        <strain evidence="1 2">NCTC11545</strain>
    </source>
</reference>
<gene>
    <name evidence="1" type="ORF">NCTC11545_00166</name>
</gene>
<sequence length="46" mass="5536">MRTYFKNSGQRYGGFGEVVMRETHIIINLQFLTMCLVQNEEMRKYC</sequence>
<dbReference type="Proteomes" id="UP000250169">
    <property type="component" value="Unassembled WGS sequence"/>
</dbReference>
<evidence type="ECO:0000313" key="1">
    <source>
        <dbReference type="EMBL" id="SQA92806.1"/>
    </source>
</evidence>
<protein>
    <submittedName>
        <fullName evidence="1">Uncharacterized protein</fullName>
    </submittedName>
</protein>
<accession>A0A2X2SI32</accession>
<name>A0A2X2SI32_CAPOC</name>
<evidence type="ECO:0000313" key="2">
    <source>
        <dbReference type="Proteomes" id="UP000250169"/>
    </source>
</evidence>
<dbReference type="EMBL" id="UAVS01000001">
    <property type="protein sequence ID" value="SQA92806.1"/>
    <property type="molecule type" value="Genomic_DNA"/>
</dbReference>